<evidence type="ECO:0000313" key="2">
    <source>
        <dbReference type="EMBL" id="SEA59734.1"/>
    </source>
</evidence>
<dbReference type="Proteomes" id="UP000182257">
    <property type="component" value="Unassembled WGS sequence"/>
</dbReference>
<protein>
    <submittedName>
        <fullName evidence="2">Uncharacterized protein</fullName>
    </submittedName>
</protein>
<keyword evidence="1" id="KW-0175">Coiled coil</keyword>
<accession>A0A1H4CHA7</accession>
<dbReference type="OrthoDB" id="1078556at2"/>
<evidence type="ECO:0000313" key="3">
    <source>
        <dbReference type="Proteomes" id="UP000182257"/>
    </source>
</evidence>
<dbReference type="AlphaFoldDB" id="A0A1H4CHA7"/>
<sequence>MSIDTYKLTSTEEPTDEVLQALMEKVAQTARESNAKAEAEKRRRLQAVADEIKEWKSKAAV</sequence>
<proteinExistence type="predicted"/>
<organism evidence="2 3">
    <name type="scientific">Xylanibacter ruminicola</name>
    <name type="common">Prevotella ruminicola</name>
    <dbReference type="NCBI Taxonomy" id="839"/>
    <lineage>
        <taxon>Bacteria</taxon>
        <taxon>Pseudomonadati</taxon>
        <taxon>Bacteroidota</taxon>
        <taxon>Bacteroidia</taxon>
        <taxon>Bacteroidales</taxon>
        <taxon>Prevotellaceae</taxon>
        <taxon>Xylanibacter</taxon>
    </lineage>
</organism>
<dbReference type="RefSeq" id="WP_074761342.1">
    <property type="nucleotide sequence ID" value="NZ_FNRF01000003.1"/>
</dbReference>
<reference evidence="2 3" key="1">
    <citation type="submission" date="2016-10" db="EMBL/GenBank/DDBJ databases">
        <authorList>
            <person name="de Groot N.N."/>
        </authorList>
    </citation>
    <scope>NUCLEOTIDE SEQUENCE [LARGE SCALE GENOMIC DNA]</scope>
    <source>
        <strain evidence="2 3">D31d</strain>
    </source>
</reference>
<feature type="coiled-coil region" evidence="1">
    <location>
        <begin position="23"/>
        <end position="58"/>
    </location>
</feature>
<gene>
    <name evidence="2" type="ORF">SAMN05216462_1963</name>
</gene>
<evidence type="ECO:0000256" key="1">
    <source>
        <dbReference type="SAM" id="Coils"/>
    </source>
</evidence>
<dbReference type="EMBL" id="FNRF01000003">
    <property type="protein sequence ID" value="SEA59734.1"/>
    <property type="molecule type" value="Genomic_DNA"/>
</dbReference>
<name>A0A1H4CHA7_XYLRU</name>